<evidence type="ECO:0000313" key="3">
    <source>
        <dbReference type="Proteomes" id="UP000193317"/>
    </source>
</evidence>
<dbReference type="EMBL" id="LQPW01000044">
    <property type="protein sequence ID" value="ORX09303.1"/>
    <property type="molecule type" value="Genomic_DNA"/>
</dbReference>
<accession>A0A1X2ET03</accession>
<sequence>MFAGSFDLPAAHHISSESSESSDHGAGNPATTADDTLSQCLDRLSALVDKSILTRIDRGTTVRFRLLDTLRQYGRQRLSDTAYHALRRRHAAWYEQLLNQVRTEWWGPHQIQWYHRLTDEMPNLREALGFTLSESPTSAVQMIAALRPMLTTCGMLSDARHWVELALSATAQESPAARIDVLCEAVHITAIQGNLDATAARVAEARKLLQGLDNPKIRARIDVADGFACILRGDLEHARDCYRRALHALDAYEVRVLSMMMLGWMAQTADDNDQALDWFEQALALADSVGDSVQRSRALAFVGMNRWRRGEVQLAQQPLRQCLELTQRINDPWTGAPMLAVIAWVAGSCDDPHRAVVLMAAAAAVCRACGASTSIFTQVGDWHDECERRARQQLSPEEFDAAWRQGDAMTFDQAASFALAEDG</sequence>
<dbReference type="PANTHER" id="PTHR47691:SF3">
    <property type="entry name" value="HTH-TYPE TRANSCRIPTIONAL REGULATOR RV0890C-RELATED"/>
    <property type="match status" value="1"/>
</dbReference>
<keyword evidence="3" id="KW-1185">Reference proteome</keyword>
<protein>
    <recommendedName>
        <fullName evidence="4">MalT-like TPR region domain-containing protein</fullName>
    </recommendedName>
</protein>
<dbReference type="PANTHER" id="PTHR47691">
    <property type="entry name" value="REGULATOR-RELATED"/>
    <property type="match status" value="1"/>
</dbReference>
<evidence type="ECO:0008006" key="4">
    <source>
        <dbReference type="Google" id="ProtNLM"/>
    </source>
</evidence>
<dbReference type="AlphaFoldDB" id="A0A1X2ET03"/>
<organism evidence="2 3">
    <name type="scientific">Mycobacterium szulgai</name>
    <dbReference type="NCBI Taxonomy" id="1787"/>
    <lineage>
        <taxon>Bacteria</taxon>
        <taxon>Bacillati</taxon>
        <taxon>Actinomycetota</taxon>
        <taxon>Actinomycetes</taxon>
        <taxon>Mycobacteriales</taxon>
        <taxon>Mycobacteriaceae</taxon>
        <taxon>Mycobacterium</taxon>
    </lineage>
</organism>
<proteinExistence type="predicted"/>
<evidence type="ECO:0000256" key="1">
    <source>
        <dbReference type="SAM" id="MobiDB-lite"/>
    </source>
</evidence>
<gene>
    <name evidence="2" type="ORF">AWC27_24640</name>
</gene>
<feature type="region of interest" description="Disordered" evidence="1">
    <location>
        <begin position="13"/>
        <end position="34"/>
    </location>
</feature>
<evidence type="ECO:0000313" key="2">
    <source>
        <dbReference type="EMBL" id="ORX09303.1"/>
    </source>
</evidence>
<reference evidence="2 3" key="1">
    <citation type="submission" date="2016-01" db="EMBL/GenBank/DDBJ databases">
        <title>The new phylogeny of the genus Mycobacterium.</title>
        <authorList>
            <person name="Tarcisio F."/>
            <person name="Conor M."/>
            <person name="Antonella G."/>
            <person name="Elisabetta G."/>
            <person name="Giulia F.S."/>
            <person name="Sara T."/>
            <person name="Anna F."/>
            <person name="Clotilde B."/>
            <person name="Roberto B."/>
            <person name="Veronica D.S."/>
            <person name="Fabio R."/>
            <person name="Monica P."/>
            <person name="Olivier J."/>
            <person name="Enrico T."/>
            <person name="Nicola S."/>
        </authorList>
    </citation>
    <scope>NUCLEOTIDE SEQUENCE [LARGE SCALE GENOMIC DNA]</scope>
    <source>
        <strain evidence="2 3">DSM 44166</strain>
    </source>
</reference>
<dbReference type="Pfam" id="PF13424">
    <property type="entry name" value="TPR_12"/>
    <property type="match status" value="1"/>
</dbReference>
<dbReference type="Proteomes" id="UP000193317">
    <property type="component" value="Unassembled WGS sequence"/>
</dbReference>
<name>A0A1X2ET03_MYCSZ</name>
<dbReference type="InterPro" id="IPR011990">
    <property type="entry name" value="TPR-like_helical_dom_sf"/>
</dbReference>
<comment type="caution">
    <text evidence="2">The sequence shown here is derived from an EMBL/GenBank/DDBJ whole genome shotgun (WGS) entry which is preliminary data.</text>
</comment>
<dbReference type="Gene3D" id="1.25.40.10">
    <property type="entry name" value="Tetratricopeptide repeat domain"/>
    <property type="match status" value="1"/>
</dbReference>
<dbReference type="SUPFAM" id="SSF48452">
    <property type="entry name" value="TPR-like"/>
    <property type="match status" value="1"/>
</dbReference>